<reference evidence="1 2" key="1">
    <citation type="journal article" date="2021" name="Int. J. Syst. Evol. Microbiol.">
        <title>Lentilactobacillus fungorum sp. nov., isolated from spent mushroom substrates.</title>
        <authorList>
            <person name="Tohno M."/>
            <person name="Tanizawa Y."/>
            <person name="Kojima Y."/>
            <person name="Sakamoto M."/>
            <person name="Ohkuma M."/>
            <person name="Kobayashi H."/>
        </authorList>
    </citation>
    <scope>NUCLEOTIDE SEQUENCE [LARGE SCALE GENOMIC DNA]</scope>
    <source>
        <strain evidence="1 2">YK48G</strain>
    </source>
</reference>
<sequence length="90" mass="10439">MFLKKGRNNIKLIGIKSHKLYAKGPTKADLLRQVQHDYPSFQKPTKWTDKHGIANTPVLPEAMMIIRIESKSVVRREAELKAELHKYRSN</sequence>
<gene>
    <name evidence="1" type="ORF">YK48G_04210</name>
</gene>
<protein>
    <submittedName>
        <fullName evidence="1">Uncharacterized protein</fullName>
    </submittedName>
</protein>
<name>A0ABQ3VX47_9LACO</name>
<evidence type="ECO:0000313" key="2">
    <source>
        <dbReference type="Proteomes" id="UP000604765"/>
    </source>
</evidence>
<accession>A0ABQ3VX47</accession>
<dbReference type="Proteomes" id="UP000604765">
    <property type="component" value="Unassembled WGS sequence"/>
</dbReference>
<comment type="caution">
    <text evidence="1">The sequence shown here is derived from an EMBL/GenBank/DDBJ whole genome shotgun (WGS) entry which is preliminary data.</text>
</comment>
<dbReference type="EMBL" id="BNJR01000004">
    <property type="protein sequence ID" value="GHP12996.1"/>
    <property type="molecule type" value="Genomic_DNA"/>
</dbReference>
<evidence type="ECO:0000313" key="1">
    <source>
        <dbReference type="EMBL" id="GHP12996.1"/>
    </source>
</evidence>
<keyword evidence="2" id="KW-1185">Reference proteome</keyword>
<proteinExistence type="predicted"/>
<organism evidence="1 2">
    <name type="scientific">Lentilactobacillus fungorum</name>
    <dbReference type="NCBI Taxonomy" id="2201250"/>
    <lineage>
        <taxon>Bacteria</taxon>
        <taxon>Bacillati</taxon>
        <taxon>Bacillota</taxon>
        <taxon>Bacilli</taxon>
        <taxon>Lactobacillales</taxon>
        <taxon>Lactobacillaceae</taxon>
        <taxon>Lentilactobacillus</taxon>
    </lineage>
</organism>